<accession>A0ABS6RRC4</accession>
<dbReference type="EMBL" id="JAHSTX010000002">
    <property type="protein sequence ID" value="MBV4548743.1"/>
    <property type="molecule type" value="Genomic_DNA"/>
</dbReference>
<dbReference type="Proteomes" id="UP001048763">
    <property type="component" value="Unassembled WGS sequence"/>
</dbReference>
<evidence type="ECO:0000313" key="2">
    <source>
        <dbReference type="Proteomes" id="UP001048763"/>
    </source>
</evidence>
<name>A0ABS6RRC4_9PSED</name>
<sequence>MNASPPDSAEDALRQLAPCTLAIEHLLDAQPTLATVMASHLRKGLAALVPENPPDPDAVFLNEYVYDTPSPDAPDGAARVRRLTRTRNLTQVLHEAIVSQKIPTALEKEPPTGQVDKAVGFYPHAYDTGRDNDIAALQVAAVNTLIRDLQEDTPMLYWRALDVFWSSPHATTGALTVLEAVSQKQRVMFRLEADLKLHDARQQLIQAEQALQKKPGDKSLQTTADNIRTHLQVMTEGRQLIENLVLHETTRTATPAQVVSITLHNSAEPEWSALLSGCFIITERLHGTRPTVLYSPQFGVEVFEHFNAMESFLRRRLVADPEKTLLLGNVAFNNRTRAGEEMKQGQRLRYTAVTGDVFKTCLKKRRQQQDVEVDHALSGSLATFDALAKHLQTALALPLKGSPDLIARLPVSAEPTKVTALAHTLPDAEQQTRLIQQWNALNQQIGDVLEEQKHPCLKNALSSLLNETFPQLPADTEAASLYVTRYRTGADGLRQFESSRPLLEALRTLLLWENAKVPAEDGEAGPQAEADPVSEGVFSSSTVCDEAEQIVQNGSLTQLADALQARLTEQVRDYWQTPLAAELACPQARLIDLHRQALNVQACLRSADQTLSPQARLLIDRALRFPTLGRREAHFKPGARPGVYRVTVNTASAEGARLAGSFVLTSNDGSSPVLPHWPYGHKSLSTQGLSGSSGASLVVLYTPQQGFEELPNLQALRDRLVARINAGDEVGKLFAAGLPLAAQHMKSGLWGSDLRSTFAPIEDDFVADGIQTLLDKQQSDIDTLMGLAHSESDREGNARPQMLELLDMAGAFMARNRLLLDHWQEDWEKRLSQADRTALQNLARDAEEKQLQLSQQWKALVPTIAEYAKAQVLLKIRAFLAEKNPDGQIRAAYPVDGIDPDQTLVIRTTRTRVGAGMQSGFASVHESVASTRMSLTNLLLKNNQPWQKSLSWSEEHLLEATLTTSKGLWVRDSGGKAVTLDKQCLEQWVKELNIGHRYAQEVLDRYLAPQATNIDGQALQKAWIATQAATLGYAALSARLSPDAYSTVLPSDNSQKTAAAWVSAVLSSPDPDKRALVDGQAVIANALVFNPTGNAPDGRGGQNVNGVLILSAANTGLRVLYTPSAPDGMDLRELASETDLPRLMRGAWQTWLQARLPPKTRLLNHRLVACRGDVFAGLYRQNYLHLLARTNAESVTNEELLDQSRFNQVMFGIEVVTTVLGALPWSGPMASSAMKWLGGVGRSTVSALRSLGQNVAGLIVRRGAANRTLIEVATATTQLTGAARATGIGIKPLQLLIRPAKSTTLADLTGYQKAFLQENSRLAVAGGIPAGSSLAEGSGIYRTPSNTLLVRSTGAKGEDQVFRIQNSFNLYDPNGLVAPVLTPSGALTSFRLRRMTNQLWTLDTLNRLPGGAPKADSRVVKALREWDARITANAQSANPLHTLDPVPFFTERNIPARSWNKFVKKNTGEINTLGYSMLRPGQYERLTDELFQIWLSMNQPTREAAETFASTHRLHPLMWSKFVTKKGELTVPGSIRAIKLQKGPEGKYTNITDQHFRDWYQLSLQSENRNRYATVKFALDNNIHAQSWMKYVNAKGEFRMAVPTVAERVNRLGLTQNLPQAWPSGSAT</sequence>
<keyword evidence="2" id="KW-1185">Reference proteome</keyword>
<organism evidence="1 2">
    <name type="scientific">Pseudomonas triticicola</name>
    <dbReference type="NCBI Taxonomy" id="2842345"/>
    <lineage>
        <taxon>Bacteria</taxon>
        <taxon>Pseudomonadati</taxon>
        <taxon>Pseudomonadota</taxon>
        <taxon>Gammaproteobacteria</taxon>
        <taxon>Pseudomonadales</taxon>
        <taxon>Pseudomonadaceae</taxon>
        <taxon>Pseudomonas</taxon>
    </lineage>
</organism>
<proteinExistence type="predicted"/>
<reference evidence="1" key="1">
    <citation type="submission" date="2021-06" db="EMBL/GenBank/DDBJ databases">
        <title>Updating the genus Pseudomonas: Description of 43 new species and partition of the Pseudomonas putida group.</title>
        <authorList>
            <person name="Girard L."/>
            <person name="Lood C."/>
            <person name="Vandamme P."/>
            <person name="Rokni-Zadeh H."/>
            <person name="Van Noort V."/>
            <person name="Hofte M."/>
            <person name="Lavigne R."/>
            <person name="De Mot R."/>
        </authorList>
    </citation>
    <scope>NUCLEOTIDE SEQUENCE</scope>
    <source>
        <strain evidence="1">SWRI88</strain>
    </source>
</reference>
<evidence type="ECO:0000313" key="1">
    <source>
        <dbReference type="EMBL" id="MBV4548743.1"/>
    </source>
</evidence>
<gene>
    <name evidence="1" type="ORF">KVG85_21810</name>
</gene>
<comment type="caution">
    <text evidence="1">The sequence shown here is derived from an EMBL/GenBank/DDBJ whole genome shotgun (WGS) entry which is preliminary data.</text>
</comment>
<protein>
    <recommendedName>
        <fullName evidence="3">Type III effector HopAS1</fullName>
    </recommendedName>
</protein>
<evidence type="ECO:0008006" key="3">
    <source>
        <dbReference type="Google" id="ProtNLM"/>
    </source>
</evidence>
<dbReference type="RefSeq" id="WP_217865017.1">
    <property type="nucleotide sequence ID" value="NZ_JAHSTX010000002.1"/>
</dbReference>